<dbReference type="EMBL" id="OX465077">
    <property type="protein sequence ID" value="CAI9267699.1"/>
    <property type="molecule type" value="Genomic_DNA"/>
</dbReference>
<dbReference type="Pfam" id="PF13668">
    <property type="entry name" value="Ferritin_2"/>
    <property type="match status" value="1"/>
</dbReference>
<name>A0AA35VFD0_LACSI</name>
<accession>A0AA35VFD0</accession>
<evidence type="ECO:0000313" key="2">
    <source>
        <dbReference type="Proteomes" id="UP001177003"/>
    </source>
</evidence>
<evidence type="ECO:0008006" key="3">
    <source>
        <dbReference type="Google" id="ProtNLM"/>
    </source>
</evidence>
<protein>
    <recommendedName>
        <fullName evidence="3">Desiccation-related protein PCC13-62</fullName>
    </recommendedName>
</protein>
<dbReference type="InterPro" id="IPR052965">
    <property type="entry name" value="Pigment-catalase-like"/>
</dbReference>
<sequence>MVTSSSAVSATTTSGPMIITTILLILLASTTSYANFKLPKSDTKLLEFPLNLEYLECEFFLFGSLGEGLDQIQPNLTGGGPPPIGVRQANLSALIKDVITQFGYQEVGHIRAIKSTIRGFPRPLLNLSEAAFANVMNNAFGEPLHPPFDPYANDINYLLASYVIPYVGLTGYVGANPYLLSPIAKKLVAGLLGIEAGQDAVIRTLLYEQKTERVIPYKYTVAEFTNRISELRNELGHTDIRDEGLIVPRYLGAEGRVMGNILSGDKNSLSYSRTPRQILRIVYENGNEHYPGGFYPRGANGTIARKYLKYGTYFKE</sequence>
<evidence type="ECO:0000313" key="1">
    <source>
        <dbReference type="EMBL" id="CAI9267699.1"/>
    </source>
</evidence>
<organism evidence="1 2">
    <name type="scientific">Lactuca saligna</name>
    <name type="common">Willowleaf lettuce</name>
    <dbReference type="NCBI Taxonomy" id="75948"/>
    <lineage>
        <taxon>Eukaryota</taxon>
        <taxon>Viridiplantae</taxon>
        <taxon>Streptophyta</taxon>
        <taxon>Embryophyta</taxon>
        <taxon>Tracheophyta</taxon>
        <taxon>Spermatophyta</taxon>
        <taxon>Magnoliopsida</taxon>
        <taxon>eudicotyledons</taxon>
        <taxon>Gunneridae</taxon>
        <taxon>Pentapetalae</taxon>
        <taxon>asterids</taxon>
        <taxon>campanulids</taxon>
        <taxon>Asterales</taxon>
        <taxon>Asteraceae</taxon>
        <taxon>Cichorioideae</taxon>
        <taxon>Cichorieae</taxon>
        <taxon>Lactucinae</taxon>
        <taxon>Lactuca</taxon>
    </lineage>
</organism>
<dbReference type="PANTHER" id="PTHR31694">
    <property type="entry name" value="DESICCATION-LIKE PROTEIN"/>
    <property type="match status" value="1"/>
</dbReference>
<gene>
    <name evidence="1" type="ORF">LSALG_LOCUS8165</name>
</gene>
<proteinExistence type="predicted"/>
<reference evidence="1" key="1">
    <citation type="submission" date="2023-04" db="EMBL/GenBank/DDBJ databases">
        <authorList>
            <person name="Vijverberg K."/>
            <person name="Xiong W."/>
            <person name="Schranz E."/>
        </authorList>
    </citation>
    <scope>NUCLEOTIDE SEQUENCE</scope>
</reference>
<dbReference type="AlphaFoldDB" id="A0AA35VFD0"/>
<dbReference type="Proteomes" id="UP001177003">
    <property type="component" value="Chromosome 1"/>
</dbReference>
<keyword evidence="2" id="KW-1185">Reference proteome</keyword>
<dbReference type="PANTHER" id="PTHR31694:SF12">
    <property type="entry name" value="DESICCATION-LIKE PROTEIN"/>
    <property type="match status" value="1"/>
</dbReference>